<accession>A0ABX3FII9</accession>
<dbReference type="RefSeq" id="WP_075648947.1">
    <property type="nucleotide sequence ID" value="NZ_AP019658.1"/>
</dbReference>
<keyword evidence="3" id="KW-1185">Reference proteome</keyword>
<proteinExistence type="predicted"/>
<comment type="caution">
    <text evidence="2">The sequence shown here is derived from an EMBL/GenBank/DDBJ whole genome shotgun (WGS) entry which is preliminary data.</text>
</comment>
<name>A0ABX3FII9_9VIBR</name>
<dbReference type="InterPro" id="IPR031571">
    <property type="entry name" value="RcpC_dom"/>
</dbReference>
<reference evidence="2 3" key="1">
    <citation type="submission" date="2016-09" db="EMBL/GenBank/DDBJ databases">
        <title>Genomic Taxonomy of the Vibrionaceae.</title>
        <authorList>
            <person name="Gonzalez-Castillo A."/>
            <person name="Gomez-Gil B."/>
            <person name="Enciso-Ibarra K."/>
        </authorList>
    </citation>
    <scope>NUCLEOTIDE SEQUENCE [LARGE SCALE GENOMIC DNA]</scope>
    <source>
        <strain evidence="2 3">CAIM 1731</strain>
    </source>
</reference>
<gene>
    <name evidence="2" type="ORF">BIY21_10015</name>
</gene>
<dbReference type="Pfam" id="PF16976">
    <property type="entry name" value="RcpC"/>
    <property type="match status" value="1"/>
</dbReference>
<sequence length="267" mass="29571">MRSKLLLVVAFIAIGIGVVGVFWSQEEPAPQPVKVEEKPVEEEVLVKAYVINGTSVAKGQSVHRSDFKVITLTESQANERGLFEDELFEFANGSVYLNDMKDNQLVFFSDIIQPTDNEYVNLVINKKYVPYPIKVSPTSIIGGVINPGSYVDVLALTGAEKRIGELSSNKREKVSLSPILTNVKVLKVEVSQSESPYESEMISRNYLVLELDRKQVAILKVAENVSQIEIHKSVGDYPVTELTADAGDVLPNFKAIKEMRAEKVAIN</sequence>
<feature type="domain" description="Flp pilus assembly protein RcpC/CpaB" evidence="1">
    <location>
        <begin position="123"/>
        <end position="229"/>
    </location>
</feature>
<evidence type="ECO:0000313" key="3">
    <source>
        <dbReference type="Proteomes" id="UP000186206"/>
    </source>
</evidence>
<dbReference type="InterPro" id="IPR017592">
    <property type="entry name" value="Pilus_assmbl_Flp-typ_CpaB"/>
</dbReference>
<organism evidence="2 3">
    <name type="scientific">Vibrio ponticus</name>
    <dbReference type="NCBI Taxonomy" id="265668"/>
    <lineage>
        <taxon>Bacteria</taxon>
        <taxon>Pseudomonadati</taxon>
        <taxon>Pseudomonadota</taxon>
        <taxon>Gammaproteobacteria</taxon>
        <taxon>Vibrionales</taxon>
        <taxon>Vibrionaceae</taxon>
        <taxon>Vibrio</taxon>
    </lineage>
</organism>
<dbReference type="EMBL" id="MJMI01000080">
    <property type="protein sequence ID" value="OLQ93980.1"/>
    <property type="molecule type" value="Genomic_DNA"/>
</dbReference>
<dbReference type="Proteomes" id="UP000186206">
    <property type="component" value="Unassembled WGS sequence"/>
</dbReference>
<evidence type="ECO:0000259" key="1">
    <source>
        <dbReference type="Pfam" id="PF16976"/>
    </source>
</evidence>
<protein>
    <submittedName>
        <fullName evidence="2">Flp pilus assembly protein CpaB</fullName>
    </submittedName>
</protein>
<dbReference type="NCBIfam" id="TIGR03177">
    <property type="entry name" value="pilus_cpaB"/>
    <property type="match status" value="1"/>
</dbReference>
<evidence type="ECO:0000313" key="2">
    <source>
        <dbReference type="EMBL" id="OLQ93980.1"/>
    </source>
</evidence>